<dbReference type="PROSITE" id="PS51354">
    <property type="entry name" value="GLUTAREDOXIN_2"/>
    <property type="match status" value="1"/>
</dbReference>
<dbReference type="Proteomes" id="UP001301871">
    <property type="component" value="Segment"/>
</dbReference>
<reference evidence="2 3" key="1">
    <citation type="submission" date="2023-08" db="EMBL/GenBank/DDBJ databases">
        <authorList>
            <person name="Du S."/>
            <person name="Wu Z."/>
            <person name="Wu Y."/>
            <person name="Yang M."/>
            <person name="Shao J."/>
            <person name="Liu H."/>
            <person name="Zhao Y."/>
            <person name="Zhang Z."/>
        </authorList>
    </citation>
    <scope>NUCLEOTIDE SEQUENCE [LARGE SCALE GENOMIC DNA]</scope>
</reference>
<dbReference type="Pfam" id="PF00462">
    <property type="entry name" value="Glutaredoxin"/>
    <property type="match status" value="1"/>
</dbReference>
<gene>
    <name evidence="2" type="ORF">CRP804_gp52</name>
</gene>
<evidence type="ECO:0000259" key="1">
    <source>
        <dbReference type="Pfam" id="PF00462"/>
    </source>
</evidence>
<organism evidence="2 3">
    <name type="scientific">Roseobacter phage CRP-804</name>
    <dbReference type="NCBI Taxonomy" id="3072850"/>
    <lineage>
        <taxon>Viruses</taxon>
        <taxon>Duplodnaviria</taxon>
        <taxon>Heunggongvirae</taxon>
        <taxon>Uroviricota</taxon>
        <taxon>Caudoviricetes</taxon>
        <taxon>Autographivirales</taxon>
        <taxon>Autographivirales incertae sedis</taxon>
        <taxon>Triteiavirus</taxon>
        <taxon>Triteiavirus CRP804</taxon>
    </lineage>
</organism>
<name>A0AAX3ZV77_9CAUD</name>
<evidence type="ECO:0000313" key="2">
    <source>
        <dbReference type="EMBL" id="WMM94930.1"/>
    </source>
</evidence>
<dbReference type="Gene3D" id="3.40.30.10">
    <property type="entry name" value="Glutaredoxin"/>
    <property type="match status" value="1"/>
</dbReference>
<sequence length="92" mass="10362">MVILMSNDTLRQPYTLIGKPNCSYCVRARTLLGLHDLQYTYIDLEDNRWLVSLLFRGGFKTVPQIFTPEGGLIGGYDDLVDYIEELEGGSDG</sequence>
<dbReference type="EMBL" id="OR420734">
    <property type="protein sequence ID" value="WMM94930.1"/>
    <property type="molecule type" value="Genomic_DNA"/>
</dbReference>
<dbReference type="SUPFAM" id="SSF52833">
    <property type="entry name" value="Thioredoxin-like"/>
    <property type="match status" value="1"/>
</dbReference>
<evidence type="ECO:0000313" key="3">
    <source>
        <dbReference type="Proteomes" id="UP001301871"/>
    </source>
</evidence>
<accession>A0AAX3ZV77</accession>
<proteinExistence type="predicted"/>
<feature type="domain" description="Glutaredoxin" evidence="1">
    <location>
        <begin position="15"/>
        <end position="67"/>
    </location>
</feature>
<dbReference type="InterPro" id="IPR002109">
    <property type="entry name" value="Glutaredoxin"/>
</dbReference>
<protein>
    <submittedName>
        <fullName evidence="2">Glutaredoxin</fullName>
    </submittedName>
</protein>
<keyword evidence="3" id="KW-1185">Reference proteome</keyword>
<dbReference type="InterPro" id="IPR036249">
    <property type="entry name" value="Thioredoxin-like_sf"/>
</dbReference>